<sequence>MKAKDLKDIFHKELNQIYGKDEVASFFYLGLEHHLNVARIQLQLEPEFTLSKTEVDFFFEILEGLKQQKPIQYLLGETEFYGLQFKVNDYVLIPRPETEELVDWILKSYKSRVLSSELSNPKSSIVNRQLKILDIGTGSGCIAISLAKHLPEAQVFAVDISESAIEIAKENADSNGVEVKFIKADILESSLWEDVALRQKGSFDIIVSNPPYVRELEKQEIKPNVLDNEPHLALFVENDNPLIFYKAITDFAVDKLKSNGSLYFEINQYLGQETKQLLVDAEFKAIELREDLNGNDRMLKGTKK</sequence>
<protein>
    <recommendedName>
        <fullName evidence="5">Release factor glutamine methyltransferase</fullName>
        <shortName evidence="5">RF MTase</shortName>
        <ecNumber evidence="5">2.1.1.297</ecNumber>
    </recommendedName>
    <alternativeName>
        <fullName evidence="5">N5-glutamine methyltransferase PrmC</fullName>
    </alternativeName>
    <alternativeName>
        <fullName evidence="5">Protein-(glutamine-N5) MTase PrmC</fullName>
    </alternativeName>
    <alternativeName>
        <fullName evidence="5">Protein-glutamine N-methyltransferase PrmC</fullName>
    </alternativeName>
</protein>
<dbReference type="PANTHER" id="PTHR18895">
    <property type="entry name" value="HEMK METHYLTRANSFERASE"/>
    <property type="match status" value="1"/>
</dbReference>
<dbReference type="GO" id="GO:0032259">
    <property type="term" value="P:methylation"/>
    <property type="evidence" value="ECO:0007669"/>
    <property type="project" value="UniProtKB-KW"/>
</dbReference>
<keyword evidence="3 5" id="KW-0949">S-adenosyl-L-methionine</keyword>
<dbReference type="NCBIfam" id="TIGR03534">
    <property type="entry name" value="RF_mod_PrmC"/>
    <property type="match status" value="1"/>
</dbReference>
<accession>A0ABT6G5G4</accession>
<evidence type="ECO:0000256" key="2">
    <source>
        <dbReference type="ARBA" id="ARBA00022679"/>
    </source>
</evidence>
<keyword evidence="9" id="KW-1185">Reference proteome</keyword>
<organism evidence="8 9">
    <name type="scientific">Winogradskyella marincola</name>
    <dbReference type="NCBI Taxonomy" id="3037795"/>
    <lineage>
        <taxon>Bacteria</taxon>
        <taxon>Pseudomonadati</taxon>
        <taxon>Bacteroidota</taxon>
        <taxon>Flavobacteriia</taxon>
        <taxon>Flavobacteriales</taxon>
        <taxon>Flavobacteriaceae</taxon>
        <taxon>Winogradskyella</taxon>
    </lineage>
</organism>
<dbReference type="Pfam" id="PF17827">
    <property type="entry name" value="PrmC_N"/>
    <property type="match status" value="1"/>
</dbReference>
<dbReference type="Pfam" id="PF05175">
    <property type="entry name" value="MTS"/>
    <property type="match status" value="1"/>
</dbReference>
<reference evidence="8 9" key="1">
    <citation type="submission" date="2023-03" db="EMBL/GenBank/DDBJ databases">
        <title>Strain YYF002 represents a novel species in the genus Winogradskyella isolated from seawater.</title>
        <authorList>
            <person name="Fu Z.-Y."/>
        </authorList>
    </citation>
    <scope>NUCLEOTIDE SEQUENCE [LARGE SCALE GENOMIC DNA]</scope>
    <source>
        <strain evidence="8 9">YYF002</strain>
    </source>
</reference>
<feature type="binding site" evidence="5">
    <location>
        <position position="159"/>
    </location>
    <ligand>
        <name>S-adenosyl-L-methionine</name>
        <dbReference type="ChEBI" id="CHEBI:59789"/>
    </ligand>
</feature>
<feature type="binding site" evidence="5">
    <location>
        <begin position="136"/>
        <end position="140"/>
    </location>
    <ligand>
        <name>S-adenosyl-L-methionine</name>
        <dbReference type="ChEBI" id="CHEBI:59789"/>
    </ligand>
</feature>
<dbReference type="InterPro" id="IPR007848">
    <property type="entry name" value="Small_mtfrase_dom"/>
</dbReference>
<feature type="domain" description="Methyltransferase small" evidence="6">
    <location>
        <begin position="112"/>
        <end position="218"/>
    </location>
</feature>
<dbReference type="PROSITE" id="PS00092">
    <property type="entry name" value="N6_MTASE"/>
    <property type="match status" value="1"/>
</dbReference>
<dbReference type="PANTHER" id="PTHR18895:SF74">
    <property type="entry name" value="MTRF1L RELEASE FACTOR GLUTAMINE METHYLTRANSFERASE"/>
    <property type="match status" value="1"/>
</dbReference>
<dbReference type="Gene3D" id="1.10.8.10">
    <property type="entry name" value="DNA helicase RuvA subunit, C-terminal domain"/>
    <property type="match status" value="1"/>
</dbReference>
<evidence type="ECO:0000256" key="5">
    <source>
        <dbReference type="HAMAP-Rule" id="MF_02126"/>
    </source>
</evidence>
<comment type="function">
    <text evidence="5">Methylates the class 1 translation termination release factors RF1/PrfA and RF2/PrfB on the glutamine residue of the universally conserved GGQ motif.</text>
</comment>
<feature type="binding site" evidence="5">
    <location>
        <position position="209"/>
    </location>
    <ligand>
        <name>S-adenosyl-L-methionine</name>
        <dbReference type="ChEBI" id="CHEBI:59789"/>
    </ligand>
</feature>
<dbReference type="EMBL" id="JARSBN010000011">
    <property type="protein sequence ID" value="MDG4717280.1"/>
    <property type="molecule type" value="Genomic_DNA"/>
</dbReference>
<dbReference type="InterPro" id="IPR040758">
    <property type="entry name" value="PrmC_N"/>
</dbReference>
<evidence type="ECO:0000256" key="3">
    <source>
        <dbReference type="ARBA" id="ARBA00022691"/>
    </source>
</evidence>
<evidence type="ECO:0000256" key="1">
    <source>
        <dbReference type="ARBA" id="ARBA00022603"/>
    </source>
</evidence>
<dbReference type="InterPro" id="IPR029063">
    <property type="entry name" value="SAM-dependent_MTases_sf"/>
</dbReference>
<comment type="similarity">
    <text evidence="5">Belongs to the protein N5-glutamine methyltransferase family. PrmC subfamily.</text>
</comment>
<dbReference type="SUPFAM" id="SSF53335">
    <property type="entry name" value="S-adenosyl-L-methionine-dependent methyltransferases"/>
    <property type="match status" value="1"/>
</dbReference>
<name>A0ABT6G5G4_9FLAO</name>
<dbReference type="EC" id="2.1.1.297" evidence="5"/>
<dbReference type="HAMAP" id="MF_02126">
    <property type="entry name" value="RF_methyltr_PrmC"/>
    <property type="match status" value="1"/>
</dbReference>
<dbReference type="NCBIfam" id="TIGR00536">
    <property type="entry name" value="hemK_fam"/>
    <property type="match status" value="1"/>
</dbReference>
<feature type="domain" description="Release factor glutamine methyltransferase N-terminal" evidence="7">
    <location>
        <begin position="29"/>
        <end position="76"/>
    </location>
</feature>
<keyword evidence="1 5" id="KW-0489">Methyltransferase</keyword>
<gene>
    <name evidence="5 8" type="primary">prmC</name>
    <name evidence="8" type="ORF">P7122_15435</name>
</gene>
<comment type="catalytic activity">
    <reaction evidence="4 5">
        <text>L-glutaminyl-[peptide chain release factor] + S-adenosyl-L-methionine = N(5)-methyl-L-glutaminyl-[peptide chain release factor] + S-adenosyl-L-homocysteine + H(+)</text>
        <dbReference type="Rhea" id="RHEA:42896"/>
        <dbReference type="Rhea" id="RHEA-COMP:10271"/>
        <dbReference type="Rhea" id="RHEA-COMP:10272"/>
        <dbReference type="ChEBI" id="CHEBI:15378"/>
        <dbReference type="ChEBI" id="CHEBI:30011"/>
        <dbReference type="ChEBI" id="CHEBI:57856"/>
        <dbReference type="ChEBI" id="CHEBI:59789"/>
        <dbReference type="ChEBI" id="CHEBI:61891"/>
        <dbReference type="EC" id="2.1.1.297"/>
    </reaction>
</comment>
<dbReference type="GO" id="GO:0102559">
    <property type="term" value="F:peptide chain release factor N(5)-glutamine methyltransferase activity"/>
    <property type="evidence" value="ECO:0007669"/>
    <property type="project" value="UniProtKB-EC"/>
</dbReference>
<dbReference type="InterPro" id="IPR002052">
    <property type="entry name" value="DNA_methylase_N6_adenine_CS"/>
</dbReference>
<dbReference type="Proteomes" id="UP001529085">
    <property type="component" value="Unassembled WGS sequence"/>
</dbReference>
<comment type="caution">
    <text evidence="8">The sequence shown here is derived from an EMBL/GenBank/DDBJ whole genome shotgun (WGS) entry which is preliminary data.</text>
</comment>
<evidence type="ECO:0000256" key="4">
    <source>
        <dbReference type="ARBA" id="ARBA00048391"/>
    </source>
</evidence>
<keyword evidence="2 5" id="KW-0808">Transferase</keyword>
<dbReference type="InterPro" id="IPR050320">
    <property type="entry name" value="N5-glutamine_MTase"/>
</dbReference>
<feature type="binding site" evidence="5">
    <location>
        <begin position="209"/>
        <end position="212"/>
    </location>
    <ligand>
        <name>substrate</name>
    </ligand>
</feature>
<dbReference type="RefSeq" id="WP_278006701.1">
    <property type="nucleotide sequence ID" value="NZ_JARSBN010000011.1"/>
</dbReference>
<comment type="caution">
    <text evidence="5">Lacks conserved residue(s) required for the propagation of feature annotation.</text>
</comment>
<dbReference type="InterPro" id="IPR019874">
    <property type="entry name" value="RF_methyltr_PrmC"/>
</dbReference>
<proteinExistence type="inferred from homology"/>
<evidence type="ECO:0000259" key="6">
    <source>
        <dbReference type="Pfam" id="PF05175"/>
    </source>
</evidence>
<evidence type="ECO:0000313" key="8">
    <source>
        <dbReference type="EMBL" id="MDG4717280.1"/>
    </source>
</evidence>
<dbReference type="Gene3D" id="3.40.50.150">
    <property type="entry name" value="Vaccinia Virus protein VP39"/>
    <property type="match status" value="1"/>
</dbReference>
<dbReference type="InterPro" id="IPR004556">
    <property type="entry name" value="HemK-like"/>
</dbReference>
<evidence type="ECO:0000313" key="9">
    <source>
        <dbReference type="Proteomes" id="UP001529085"/>
    </source>
</evidence>
<evidence type="ECO:0000259" key="7">
    <source>
        <dbReference type="Pfam" id="PF17827"/>
    </source>
</evidence>
<dbReference type="CDD" id="cd02440">
    <property type="entry name" value="AdoMet_MTases"/>
    <property type="match status" value="1"/>
</dbReference>